<feature type="compositionally biased region" description="Low complexity" evidence="1">
    <location>
        <begin position="98"/>
        <end position="109"/>
    </location>
</feature>
<feature type="compositionally biased region" description="Basic and acidic residues" evidence="1">
    <location>
        <begin position="153"/>
        <end position="172"/>
    </location>
</feature>
<accession>A0AAV7UWR3</accession>
<keyword evidence="3" id="KW-1185">Reference proteome</keyword>
<proteinExistence type="predicted"/>
<feature type="compositionally biased region" description="Basic and acidic residues" evidence="1">
    <location>
        <begin position="209"/>
        <end position="228"/>
    </location>
</feature>
<feature type="compositionally biased region" description="Basic and acidic residues" evidence="1">
    <location>
        <begin position="132"/>
        <end position="142"/>
    </location>
</feature>
<reference evidence="2" key="1">
    <citation type="journal article" date="2022" name="bioRxiv">
        <title>Sequencing and chromosome-scale assembly of the giantPleurodeles waltlgenome.</title>
        <authorList>
            <person name="Brown T."/>
            <person name="Elewa A."/>
            <person name="Iarovenko S."/>
            <person name="Subramanian E."/>
            <person name="Araus A.J."/>
            <person name="Petzold A."/>
            <person name="Susuki M."/>
            <person name="Suzuki K.-i.T."/>
            <person name="Hayashi T."/>
            <person name="Toyoda A."/>
            <person name="Oliveira C."/>
            <person name="Osipova E."/>
            <person name="Leigh N.D."/>
            <person name="Simon A."/>
            <person name="Yun M.H."/>
        </authorList>
    </citation>
    <scope>NUCLEOTIDE SEQUENCE</scope>
    <source>
        <strain evidence="2">20211129_DDA</strain>
        <tissue evidence="2">Liver</tissue>
    </source>
</reference>
<comment type="caution">
    <text evidence="2">The sequence shown here is derived from an EMBL/GenBank/DDBJ whole genome shotgun (WGS) entry which is preliminary data.</text>
</comment>
<dbReference type="Proteomes" id="UP001066276">
    <property type="component" value="Chromosome 2_2"/>
</dbReference>
<feature type="region of interest" description="Disordered" evidence="1">
    <location>
        <begin position="96"/>
        <end position="228"/>
    </location>
</feature>
<protein>
    <submittedName>
        <fullName evidence="2">Uncharacterized protein</fullName>
    </submittedName>
</protein>
<feature type="compositionally biased region" description="Polar residues" evidence="1">
    <location>
        <begin position="173"/>
        <end position="195"/>
    </location>
</feature>
<dbReference type="AlphaFoldDB" id="A0AAV7UWR3"/>
<sequence>MGTVVGGRGVPFPDSRSTGWGREAARSRTSINKLLFFTFYAIQVILELQHKFGDTDRASGTARAIDKRVLSPGLNLHLPILRYGLWSWPHSFPSANCRRVSSTTPTSSSDWRRSRASVGGVSRSYDDVGAGIEREDGRRPEGEELSSGSNATKGDREQESQKKPTTEGDKTVNQKISGNWTESETPAGSQETSTFRHAPGGTWLNKRQSRGEPIKDTERETLKKEAGRSETTLFFFSSYFSQTL</sequence>
<name>A0AAV7UWR3_PLEWA</name>
<gene>
    <name evidence="2" type="ORF">NDU88_002834</name>
</gene>
<organism evidence="2 3">
    <name type="scientific">Pleurodeles waltl</name>
    <name type="common">Iberian ribbed newt</name>
    <dbReference type="NCBI Taxonomy" id="8319"/>
    <lineage>
        <taxon>Eukaryota</taxon>
        <taxon>Metazoa</taxon>
        <taxon>Chordata</taxon>
        <taxon>Craniata</taxon>
        <taxon>Vertebrata</taxon>
        <taxon>Euteleostomi</taxon>
        <taxon>Amphibia</taxon>
        <taxon>Batrachia</taxon>
        <taxon>Caudata</taxon>
        <taxon>Salamandroidea</taxon>
        <taxon>Salamandridae</taxon>
        <taxon>Pleurodelinae</taxon>
        <taxon>Pleurodeles</taxon>
    </lineage>
</organism>
<evidence type="ECO:0000313" key="2">
    <source>
        <dbReference type="EMBL" id="KAJ1193537.1"/>
    </source>
</evidence>
<evidence type="ECO:0000313" key="3">
    <source>
        <dbReference type="Proteomes" id="UP001066276"/>
    </source>
</evidence>
<dbReference type="EMBL" id="JANPWB010000004">
    <property type="protein sequence ID" value="KAJ1193537.1"/>
    <property type="molecule type" value="Genomic_DNA"/>
</dbReference>
<evidence type="ECO:0000256" key="1">
    <source>
        <dbReference type="SAM" id="MobiDB-lite"/>
    </source>
</evidence>